<protein>
    <submittedName>
        <fullName evidence="4">Beta-lactamase class C-like and penicillin binding proteins (PBPs) superfamily</fullName>
    </submittedName>
</protein>
<organism evidence="4">
    <name type="scientific">uncultured Sphingomonadaceae bacterium</name>
    <dbReference type="NCBI Taxonomy" id="169976"/>
    <lineage>
        <taxon>Bacteria</taxon>
        <taxon>Pseudomonadati</taxon>
        <taxon>Pseudomonadota</taxon>
        <taxon>Alphaproteobacteria</taxon>
        <taxon>Sphingomonadales</taxon>
        <taxon>Sphingomonadaceae</taxon>
        <taxon>environmental samples</taxon>
    </lineage>
</organism>
<dbReference type="Gene3D" id="3.40.710.10">
    <property type="entry name" value="DD-peptidase/beta-lactamase superfamily"/>
    <property type="match status" value="1"/>
</dbReference>
<dbReference type="PANTHER" id="PTHR46825">
    <property type="entry name" value="D-ALANYL-D-ALANINE-CARBOXYPEPTIDASE/ENDOPEPTIDASE AMPH"/>
    <property type="match status" value="1"/>
</dbReference>
<proteinExistence type="predicted"/>
<name>A0A6J4RS31_9SPHN</name>
<keyword evidence="1" id="KW-0812">Transmembrane</keyword>
<feature type="signal peptide" evidence="2">
    <location>
        <begin position="1"/>
        <end position="22"/>
    </location>
</feature>
<gene>
    <name evidence="4" type="ORF">AVDCRST_MAG39-72</name>
</gene>
<accession>A0A6J4RS31</accession>
<dbReference type="EMBL" id="CADCVW010000004">
    <property type="protein sequence ID" value="CAA9479475.1"/>
    <property type="molecule type" value="Genomic_DNA"/>
</dbReference>
<feature type="transmembrane region" description="Helical" evidence="1">
    <location>
        <begin position="568"/>
        <end position="589"/>
    </location>
</feature>
<dbReference type="SUPFAM" id="SSF56601">
    <property type="entry name" value="beta-lactamase/transpeptidase-like"/>
    <property type="match status" value="1"/>
</dbReference>
<dbReference type="PANTHER" id="PTHR46825:SF9">
    <property type="entry name" value="BETA-LACTAMASE-RELATED DOMAIN-CONTAINING PROTEIN"/>
    <property type="match status" value="1"/>
</dbReference>
<feature type="transmembrane region" description="Helical" evidence="1">
    <location>
        <begin position="601"/>
        <end position="622"/>
    </location>
</feature>
<keyword evidence="1" id="KW-1133">Transmembrane helix</keyword>
<dbReference type="InterPro" id="IPR001466">
    <property type="entry name" value="Beta-lactam-related"/>
</dbReference>
<feature type="domain" description="Beta-lactamase-related" evidence="3">
    <location>
        <begin position="72"/>
        <end position="382"/>
    </location>
</feature>
<dbReference type="Pfam" id="PF00144">
    <property type="entry name" value="Beta-lactamase"/>
    <property type="match status" value="1"/>
</dbReference>
<feature type="transmembrane region" description="Helical" evidence="1">
    <location>
        <begin position="524"/>
        <end position="545"/>
    </location>
</feature>
<feature type="chain" id="PRO_5026738593" evidence="2">
    <location>
        <begin position="23"/>
        <end position="668"/>
    </location>
</feature>
<evidence type="ECO:0000313" key="4">
    <source>
        <dbReference type="EMBL" id="CAA9479475.1"/>
    </source>
</evidence>
<dbReference type="InterPro" id="IPR050491">
    <property type="entry name" value="AmpC-like"/>
</dbReference>
<evidence type="ECO:0000259" key="3">
    <source>
        <dbReference type="Pfam" id="PF00144"/>
    </source>
</evidence>
<dbReference type="AlphaFoldDB" id="A0A6J4RS31"/>
<feature type="transmembrane region" description="Helical" evidence="1">
    <location>
        <begin position="643"/>
        <end position="666"/>
    </location>
</feature>
<sequence length="668" mass="72613">MGRFVKIVLAMLLALTMGPSLAQQVDPLAPPVSTKRVEGDVTSRAVPRTPGAPGALSATDVDALLDGFVPYALASGDIAGAVVVVVRDGKVLTQRGFGYADVAKRRPVDPRRTLFRPGSISKLFTWTAVMQQVEEGRLDLDADVNRYLDFRIPPHAGRPITLRQIMKHTAGFEEQAKELITTNPAKARAYDALLKEYMPARIYAPGTTPAYSNYATSLAGYIVSRVSGMPFDDYLDRRVFGPIGMRMSTFRQPLPQPLRPFMAQGYKLGSGEPVGFEFVNPAPAGSLSATGEDMARFMVAHLNGGAGLMSPETARLMHGGATTRPIPALNGMELGFYESDVNGRTVISHAGDTVGFHSTLHLFLNDGVGLYASFNSTGRNGAVGNIRTQLFTAFADRYFPAPRSIRPIDARTARRHSEMLTGNWRNSRRLETSFMSIGGLLGQAKVGIAADGSPVLPIANGLNGQPRKWVEVAPFVWEDRDSHERLAAVAGPEGVTRFSINSIAPFMVFERVPWYQNSSWLLPWLYASLLALLLTAVAWPAAAVVRRRYGAKLALEGRPLRAYRATKVAALLILAVLIGWAALVSTMLGNIEQLSPANDPFVLTLQLLSTVVFVGGFAIMLWNLASVWRRGGGRRWPAKTWSIALVLAAGSVLWVAIVFHLIGWGARY</sequence>
<evidence type="ECO:0000256" key="2">
    <source>
        <dbReference type="SAM" id="SignalP"/>
    </source>
</evidence>
<reference evidence="4" key="1">
    <citation type="submission" date="2020-02" db="EMBL/GenBank/DDBJ databases">
        <authorList>
            <person name="Meier V. D."/>
        </authorList>
    </citation>
    <scope>NUCLEOTIDE SEQUENCE</scope>
    <source>
        <strain evidence="4">AVDCRST_MAG39</strain>
    </source>
</reference>
<dbReference type="InterPro" id="IPR012338">
    <property type="entry name" value="Beta-lactam/transpept-like"/>
</dbReference>
<keyword evidence="1" id="KW-0472">Membrane</keyword>
<keyword evidence="2" id="KW-0732">Signal</keyword>
<evidence type="ECO:0000256" key="1">
    <source>
        <dbReference type="SAM" id="Phobius"/>
    </source>
</evidence>